<evidence type="ECO:0000313" key="2">
    <source>
        <dbReference type="EMBL" id="TXK08969.1"/>
    </source>
</evidence>
<sequence>MAQPGDVIVLAPGTYEGNFVATASGTASSPITLCGPKDAVLQGGGVKDGYIVHLDGAEYWHLIGFTVTNGQKGVMADGTTGSVIENLTVSDTGDEAIHLRRFSTGNIVRGNTISNTGQRKPKFGEGIYIGTAESNWCDISDCQPDASDDNLIEGNLISGTTSEAVDIKEGTRGGTLRANSFDGATISAADSWVDVKGNDWLIEGNTGVNSPLDGFQTHEIGDGGYGSGNVFRGNTATVNGPGFGFSLTPVRDNVVECSNTVSAAAEGFANVECR</sequence>
<dbReference type="SMART" id="SM00710">
    <property type="entry name" value="PbH1"/>
    <property type="match status" value="6"/>
</dbReference>
<dbReference type="NCBIfam" id="TIGR03804">
    <property type="entry name" value="para_beta_helix"/>
    <property type="match status" value="1"/>
</dbReference>
<dbReference type="OrthoDB" id="264773at2"/>
<dbReference type="SUPFAM" id="SSF51126">
    <property type="entry name" value="Pectin lyase-like"/>
    <property type="match status" value="1"/>
</dbReference>
<keyword evidence="3" id="KW-1185">Reference proteome</keyword>
<dbReference type="Gene3D" id="2.160.20.10">
    <property type="entry name" value="Single-stranded right-handed beta-helix, Pectin lyase-like"/>
    <property type="match status" value="1"/>
</dbReference>
<name>A0A5C8HT37_9MICO</name>
<reference evidence="2 3" key="1">
    <citation type="submission" date="2019-08" db="EMBL/GenBank/DDBJ databases">
        <authorList>
            <person name="Dong K."/>
        </authorList>
    </citation>
    <scope>NUCLEOTIDE SEQUENCE [LARGE SCALE GENOMIC DNA]</scope>
    <source>
        <strain evidence="2 3">K-1</strain>
    </source>
</reference>
<dbReference type="InterPro" id="IPR011050">
    <property type="entry name" value="Pectin_lyase_fold/virulence"/>
</dbReference>
<dbReference type="EMBL" id="VRSX01000006">
    <property type="protein sequence ID" value="TXK08969.1"/>
    <property type="molecule type" value="Genomic_DNA"/>
</dbReference>
<dbReference type="Proteomes" id="UP000321949">
    <property type="component" value="Unassembled WGS sequence"/>
</dbReference>
<proteinExistence type="predicted"/>
<gene>
    <name evidence="2" type="ORF">FVP74_11920</name>
</gene>
<accession>A0A5C8HT37</accession>
<comment type="caution">
    <text evidence="2">The sequence shown here is derived from an EMBL/GenBank/DDBJ whole genome shotgun (WGS) entry which is preliminary data.</text>
</comment>
<dbReference type="InterPro" id="IPR022441">
    <property type="entry name" value="Para_beta_helix_rpt-2"/>
</dbReference>
<dbReference type="Pfam" id="PF13229">
    <property type="entry name" value="Beta_helix"/>
    <property type="match status" value="1"/>
</dbReference>
<evidence type="ECO:0000313" key="3">
    <source>
        <dbReference type="Proteomes" id="UP000321949"/>
    </source>
</evidence>
<dbReference type="InterPro" id="IPR012334">
    <property type="entry name" value="Pectin_lyas_fold"/>
</dbReference>
<dbReference type="InterPro" id="IPR039448">
    <property type="entry name" value="Beta_helix"/>
</dbReference>
<evidence type="ECO:0000259" key="1">
    <source>
        <dbReference type="Pfam" id="PF13229"/>
    </source>
</evidence>
<protein>
    <recommendedName>
        <fullName evidence="1">Right handed beta helix domain-containing protein</fullName>
    </recommendedName>
</protein>
<dbReference type="InterPro" id="IPR006626">
    <property type="entry name" value="PbH1"/>
</dbReference>
<dbReference type="AlphaFoldDB" id="A0A5C8HT37"/>
<organism evidence="2 3">
    <name type="scientific">Microbacterium saccharophilum</name>
    <dbReference type="NCBI Taxonomy" id="1213358"/>
    <lineage>
        <taxon>Bacteria</taxon>
        <taxon>Bacillati</taxon>
        <taxon>Actinomycetota</taxon>
        <taxon>Actinomycetes</taxon>
        <taxon>Micrococcales</taxon>
        <taxon>Microbacteriaceae</taxon>
        <taxon>Microbacterium</taxon>
    </lineage>
</organism>
<feature type="domain" description="Right handed beta helix" evidence="1">
    <location>
        <begin position="67"/>
        <end position="142"/>
    </location>
</feature>